<dbReference type="InterPro" id="IPR023296">
    <property type="entry name" value="Glyco_hydro_beta-prop_sf"/>
</dbReference>
<evidence type="ECO:0000256" key="4">
    <source>
        <dbReference type="ARBA" id="ARBA00023295"/>
    </source>
</evidence>
<dbReference type="GO" id="GO:0005975">
    <property type="term" value="P:carbohydrate metabolic process"/>
    <property type="evidence" value="ECO:0007669"/>
    <property type="project" value="InterPro"/>
</dbReference>
<comment type="similarity">
    <text evidence="1">Belongs to the glycosyl hydrolase 32 family.</text>
</comment>
<feature type="domain" description="Glycosyl hydrolase family 32 N-terminal" evidence="5">
    <location>
        <begin position="19"/>
        <end position="311"/>
    </location>
</feature>
<evidence type="ECO:0000256" key="1">
    <source>
        <dbReference type="ARBA" id="ARBA00009902"/>
    </source>
</evidence>
<dbReference type="InterPro" id="IPR001362">
    <property type="entry name" value="Glyco_hydro_32"/>
</dbReference>
<evidence type="ECO:0000259" key="5">
    <source>
        <dbReference type="Pfam" id="PF00251"/>
    </source>
</evidence>
<protein>
    <recommendedName>
        <fullName evidence="2">beta-fructofuranosidase</fullName>
        <ecNumber evidence="2">3.2.1.26</ecNumber>
    </recommendedName>
</protein>
<dbReference type="SUPFAM" id="SSF75005">
    <property type="entry name" value="Arabinanase/levansucrase/invertase"/>
    <property type="match status" value="1"/>
</dbReference>
<organism evidence="6 7">
    <name type="scientific">Nocardioides gansuensis</name>
    <dbReference type="NCBI Taxonomy" id="2138300"/>
    <lineage>
        <taxon>Bacteria</taxon>
        <taxon>Bacillati</taxon>
        <taxon>Actinomycetota</taxon>
        <taxon>Actinomycetes</taxon>
        <taxon>Propionibacteriales</taxon>
        <taxon>Nocardioidaceae</taxon>
        <taxon>Nocardioides</taxon>
    </lineage>
</organism>
<dbReference type="SMART" id="SM00640">
    <property type="entry name" value="Glyco_32"/>
    <property type="match status" value="1"/>
</dbReference>
<comment type="caution">
    <text evidence="6">The sequence shown here is derived from an EMBL/GenBank/DDBJ whole genome shotgun (WGS) entry which is preliminary data.</text>
</comment>
<dbReference type="EC" id="3.2.1.26" evidence="2"/>
<dbReference type="Gene3D" id="2.115.10.20">
    <property type="entry name" value="Glycosyl hydrolase domain, family 43"/>
    <property type="match status" value="1"/>
</dbReference>
<gene>
    <name evidence="6" type="ORF">DDE18_00020</name>
</gene>
<keyword evidence="3 6" id="KW-0378">Hydrolase</keyword>
<dbReference type="Pfam" id="PF00251">
    <property type="entry name" value="Glyco_hydro_32N"/>
    <property type="match status" value="1"/>
</dbReference>
<keyword evidence="7" id="KW-1185">Reference proteome</keyword>
<dbReference type="OrthoDB" id="9776657at2"/>
<dbReference type="GO" id="GO:0004564">
    <property type="term" value="F:beta-fructofuranosidase activity"/>
    <property type="evidence" value="ECO:0007669"/>
    <property type="project" value="UniProtKB-EC"/>
</dbReference>
<reference evidence="6 7" key="1">
    <citation type="submission" date="2018-04" db="EMBL/GenBank/DDBJ databases">
        <title>Genome of Nocardioides gansuensis WSJ-1.</title>
        <authorList>
            <person name="Wu S."/>
            <person name="Wang G."/>
        </authorList>
    </citation>
    <scope>NUCLEOTIDE SEQUENCE [LARGE SCALE GENOMIC DNA]</scope>
    <source>
        <strain evidence="6 7">WSJ-1</strain>
    </source>
</reference>
<keyword evidence="4" id="KW-0326">Glycosidase</keyword>
<evidence type="ECO:0000313" key="6">
    <source>
        <dbReference type="EMBL" id="PVG84081.1"/>
    </source>
</evidence>
<evidence type="ECO:0000256" key="2">
    <source>
        <dbReference type="ARBA" id="ARBA00012758"/>
    </source>
</evidence>
<dbReference type="Proteomes" id="UP000246018">
    <property type="component" value="Unassembled WGS sequence"/>
</dbReference>
<dbReference type="CDD" id="cd08996">
    <property type="entry name" value="GH32_FFase"/>
    <property type="match status" value="1"/>
</dbReference>
<sequence length="402" mass="44136">MPDHHPGVSVSGSNRPRFHFTPTSGWINDPYGVTWHDGRYHLFFQHLPGQVSWAPEQHWGHAVSDDLLRWTEHEVVLSPDDIDGGIWSGSVVRTDSGDGRMFYTAVRVDHPQIGVVRAARPADPSWNVWHKEATVAAPPEGLRLAAFRDPYVLHDGHQWRMLVGAGTPDGTALALSWTSPDLDTWSYVGVLASRPSSSVDPVWTGTVWECPQLFQVGSAWVLVVSVWAEHQTRYEAYAVGDLVDGKFMPRAWRRLTYGPGHYAGSAFTDNDGRPCLLHWLRDVVDPERGWAGAHSVSHVLSLQGDRLLAEPHPVVAFAAEPLPPGTARRIGRANLQLDDDVLAVEIDSQRWTMPCRGGPVRLLVDGPVVEIFGPEGVAAFAVGPRTDPALSTGSPSVRAART</sequence>
<evidence type="ECO:0000256" key="3">
    <source>
        <dbReference type="ARBA" id="ARBA00022801"/>
    </source>
</evidence>
<dbReference type="InterPro" id="IPR013148">
    <property type="entry name" value="Glyco_hydro_32_N"/>
</dbReference>
<evidence type="ECO:0000313" key="7">
    <source>
        <dbReference type="Proteomes" id="UP000246018"/>
    </source>
</evidence>
<dbReference type="EMBL" id="QDGZ01000001">
    <property type="protein sequence ID" value="PVG84081.1"/>
    <property type="molecule type" value="Genomic_DNA"/>
</dbReference>
<dbReference type="InterPro" id="IPR051214">
    <property type="entry name" value="GH32_Enzymes"/>
</dbReference>
<dbReference type="PANTHER" id="PTHR43101">
    <property type="entry name" value="BETA-FRUCTOSIDASE"/>
    <property type="match status" value="1"/>
</dbReference>
<accession>A0A2T8FED7</accession>
<proteinExistence type="inferred from homology"/>
<name>A0A2T8FED7_9ACTN</name>
<dbReference type="AlphaFoldDB" id="A0A2T8FED7"/>
<dbReference type="PANTHER" id="PTHR43101:SF1">
    <property type="entry name" value="BETA-FRUCTOSIDASE"/>
    <property type="match status" value="1"/>
</dbReference>